<name>A0ABY6BG19_9GAMM</name>
<feature type="signal peptide" evidence="1">
    <location>
        <begin position="1"/>
        <end position="30"/>
    </location>
</feature>
<evidence type="ECO:0000256" key="1">
    <source>
        <dbReference type="SAM" id="SignalP"/>
    </source>
</evidence>
<evidence type="ECO:0008006" key="4">
    <source>
        <dbReference type="Google" id="ProtNLM"/>
    </source>
</evidence>
<evidence type="ECO:0000313" key="3">
    <source>
        <dbReference type="Proteomes" id="UP001064632"/>
    </source>
</evidence>
<organism evidence="2 3">
    <name type="scientific">Tahibacter amnicola</name>
    <dbReference type="NCBI Taxonomy" id="2976241"/>
    <lineage>
        <taxon>Bacteria</taxon>
        <taxon>Pseudomonadati</taxon>
        <taxon>Pseudomonadota</taxon>
        <taxon>Gammaproteobacteria</taxon>
        <taxon>Lysobacterales</taxon>
        <taxon>Rhodanobacteraceae</taxon>
        <taxon>Tahibacter</taxon>
    </lineage>
</organism>
<keyword evidence="1" id="KW-0732">Signal</keyword>
<protein>
    <recommendedName>
        <fullName evidence="4">Secreted protein</fullName>
    </recommendedName>
</protein>
<dbReference type="EMBL" id="CP104694">
    <property type="protein sequence ID" value="UXI67315.1"/>
    <property type="molecule type" value="Genomic_DNA"/>
</dbReference>
<dbReference type="Proteomes" id="UP001064632">
    <property type="component" value="Chromosome"/>
</dbReference>
<dbReference type="RefSeq" id="WP_261694290.1">
    <property type="nucleotide sequence ID" value="NZ_CP104694.1"/>
</dbReference>
<reference evidence="2" key="1">
    <citation type="submission" date="2022-09" db="EMBL/GenBank/DDBJ databases">
        <title>Tahibacter sp. nov., isolated from a fresh water.</title>
        <authorList>
            <person name="Baek J.H."/>
            <person name="Lee J.K."/>
            <person name="Kim J.M."/>
            <person name="Jeon C.O."/>
        </authorList>
    </citation>
    <scope>NUCLEOTIDE SEQUENCE</scope>
    <source>
        <strain evidence="2">W38</strain>
    </source>
</reference>
<proteinExistence type="predicted"/>
<sequence>MTTFPRSLVRILALLLTTLVALFAVNPIQAQTTKVGIHIQVDEDAAEVIRAWRRANGLDPPDAVADARVREILAARTAKRVEAERRAMAIAASATCSDQTPCVATTDSL</sequence>
<feature type="chain" id="PRO_5045543541" description="Secreted protein" evidence="1">
    <location>
        <begin position="31"/>
        <end position="109"/>
    </location>
</feature>
<gene>
    <name evidence="2" type="ORF">N4264_21635</name>
</gene>
<keyword evidence="3" id="KW-1185">Reference proteome</keyword>
<accession>A0ABY6BG19</accession>
<evidence type="ECO:0000313" key="2">
    <source>
        <dbReference type="EMBL" id="UXI67315.1"/>
    </source>
</evidence>